<feature type="transmembrane region" description="Helical" evidence="6">
    <location>
        <begin position="202"/>
        <end position="222"/>
    </location>
</feature>
<feature type="transmembrane region" description="Helical" evidence="6">
    <location>
        <begin position="77"/>
        <end position="101"/>
    </location>
</feature>
<dbReference type="Proteomes" id="UP000030125">
    <property type="component" value="Unassembled WGS sequence"/>
</dbReference>
<evidence type="ECO:0000256" key="5">
    <source>
        <dbReference type="ARBA" id="ARBA00023136"/>
    </source>
</evidence>
<comment type="subcellular location">
    <subcellularLocation>
        <location evidence="1">Membrane</location>
        <topology evidence="1">Multi-pass membrane protein</topology>
    </subcellularLocation>
</comment>
<keyword evidence="4 6" id="KW-1133">Transmembrane helix</keyword>
<evidence type="ECO:0000256" key="1">
    <source>
        <dbReference type="ARBA" id="ARBA00004141"/>
    </source>
</evidence>
<reference evidence="7 8" key="1">
    <citation type="submission" date="2014-08" db="EMBL/GenBank/DDBJ databases">
        <title>Porphyromonas cangingivalis strain:COT-109_OH1386 Genome sequencing.</title>
        <authorList>
            <person name="Wallis C."/>
            <person name="Deusch O."/>
            <person name="O'Flynn C."/>
            <person name="Davis I."/>
            <person name="Jospin G."/>
            <person name="Darling A.E."/>
            <person name="Coil D.A."/>
            <person name="Alexiev A."/>
            <person name="Horsfall A."/>
            <person name="Kirkwood N."/>
            <person name="Harris S."/>
            <person name="Eisen J.A."/>
        </authorList>
    </citation>
    <scope>NUCLEOTIDE SEQUENCE [LARGE SCALE GENOMIC DNA]</scope>
    <source>
        <strain evidence="8">COT-109 OH1386</strain>
    </source>
</reference>
<sequence length="229" mass="25628">MSVQDIKRTQALQRTLMQYVFLWMAAGLGITGLTSLLLFKNESLIYSLMSSKLLFYGLIIAEIVVVVYLSARISRMSFGMATALFCAYALLNGLTLSPIFLLYTSQSIAETFFITAGTFSVMAIYGYFTKRDLTRWGSLLFMALIGLIIAMVVNFFLRSGVMSLVISIAGVLIFVGLTAYDVQKIKNLFADVDNANDEVKKIAVLGALTLYLDFINLFLYLLRLFGRRR</sequence>
<gene>
    <name evidence="7" type="ORF">HQ35_06980</name>
</gene>
<dbReference type="STRING" id="36874.HQ34_05520"/>
<keyword evidence="8" id="KW-1185">Reference proteome</keyword>
<evidence type="ECO:0000256" key="4">
    <source>
        <dbReference type="ARBA" id="ARBA00022989"/>
    </source>
</evidence>
<proteinExistence type="inferred from homology"/>
<keyword evidence="3 6" id="KW-0812">Transmembrane</keyword>
<dbReference type="PANTHER" id="PTHR23291:SF50">
    <property type="entry name" value="PROTEIN LIFEGUARD 4"/>
    <property type="match status" value="1"/>
</dbReference>
<name>A0A099WSW6_PORCN</name>
<dbReference type="GO" id="GO:0005886">
    <property type="term" value="C:plasma membrane"/>
    <property type="evidence" value="ECO:0007669"/>
    <property type="project" value="TreeGrafter"/>
</dbReference>
<evidence type="ECO:0000256" key="2">
    <source>
        <dbReference type="ARBA" id="ARBA00010350"/>
    </source>
</evidence>
<feature type="transmembrane region" description="Helical" evidence="6">
    <location>
        <begin position="108"/>
        <end position="128"/>
    </location>
</feature>
<comment type="similarity">
    <text evidence="2 6">Belongs to the BI1 family.</text>
</comment>
<feature type="transmembrane region" description="Helical" evidence="6">
    <location>
        <begin position="20"/>
        <end position="41"/>
    </location>
</feature>
<organism evidence="7 8">
    <name type="scientific">Porphyromonas cangingivalis</name>
    <dbReference type="NCBI Taxonomy" id="36874"/>
    <lineage>
        <taxon>Bacteria</taxon>
        <taxon>Pseudomonadati</taxon>
        <taxon>Bacteroidota</taxon>
        <taxon>Bacteroidia</taxon>
        <taxon>Bacteroidales</taxon>
        <taxon>Porphyromonadaceae</taxon>
        <taxon>Porphyromonas</taxon>
    </lineage>
</organism>
<protein>
    <submittedName>
        <fullName evidence="7">Membrane protein</fullName>
    </submittedName>
</protein>
<keyword evidence="5 6" id="KW-0472">Membrane</keyword>
<feature type="transmembrane region" description="Helical" evidence="6">
    <location>
        <begin position="164"/>
        <end position="182"/>
    </location>
</feature>
<dbReference type="EMBL" id="JQJD01000047">
    <property type="protein sequence ID" value="KGN79740.1"/>
    <property type="molecule type" value="Genomic_DNA"/>
</dbReference>
<evidence type="ECO:0000313" key="8">
    <source>
        <dbReference type="Proteomes" id="UP000030125"/>
    </source>
</evidence>
<dbReference type="AlphaFoldDB" id="A0A099WSW6"/>
<dbReference type="eggNOG" id="COG0670">
    <property type="taxonomic scope" value="Bacteria"/>
</dbReference>
<feature type="transmembrane region" description="Helical" evidence="6">
    <location>
        <begin position="134"/>
        <end position="157"/>
    </location>
</feature>
<dbReference type="InterPro" id="IPR006214">
    <property type="entry name" value="Bax_inhibitor_1-related"/>
</dbReference>
<dbReference type="Pfam" id="PF01027">
    <property type="entry name" value="Bax1-I"/>
    <property type="match status" value="1"/>
</dbReference>
<accession>A0A099WSW6</accession>
<dbReference type="CDD" id="cd10432">
    <property type="entry name" value="BI-1-like_bacterial"/>
    <property type="match status" value="1"/>
</dbReference>
<evidence type="ECO:0000256" key="3">
    <source>
        <dbReference type="ARBA" id="ARBA00022692"/>
    </source>
</evidence>
<dbReference type="PANTHER" id="PTHR23291">
    <property type="entry name" value="BAX INHIBITOR-RELATED"/>
    <property type="match status" value="1"/>
</dbReference>
<feature type="transmembrane region" description="Helical" evidence="6">
    <location>
        <begin position="53"/>
        <end position="71"/>
    </location>
</feature>
<evidence type="ECO:0000256" key="6">
    <source>
        <dbReference type="RuleBase" id="RU004379"/>
    </source>
</evidence>
<comment type="caution">
    <text evidence="7">The sequence shown here is derived from an EMBL/GenBank/DDBJ whole genome shotgun (WGS) entry which is preliminary data.</text>
</comment>
<evidence type="ECO:0000313" key="7">
    <source>
        <dbReference type="EMBL" id="KGN79740.1"/>
    </source>
</evidence>